<evidence type="ECO:0000256" key="7">
    <source>
        <dbReference type="ARBA" id="ARBA00022801"/>
    </source>
</evidence>
<organism evidence="11 12">
    <name type="scientific">Komagataeibacter swingsii</name>
    <dbReference type="NCBI Taxonomy" id="215220"/>
    <lineage>
        <taxon>Bacteria</taxon>
        <taxon>Pseudomonadati</taxon>
        <taxon>Pseudomonadota</taxon>
        <taxon>Alphaproteobacteria</taxon>
        <taxon>Acetobacterales</taxon>
        <taxon>Acetobacteraceae</taxon>
        <taxon>Komagataeibacter</taxon>
    </lineage>
</organism>
<protein>
    <submittedName>
        <fullName evidence="11">Acetylornithine deacetylase</fullName>
    </submittedName>
</protein>
<sequence>MKPTAPLPSDMMEATICILRDLIAFDTTSRNSNLALVSYIEKLASEHSLFVERIPDASGKKANVIVRVGPSAPGGIILSGHTDVVPVDGQAWTSDPFVLIEREGRLYGRGTSDMKSFAACALASIIHVKPDSLKRPVYLALSYDEEIGCLGAPDMIDHIVMKHPGIDAVIVGEPSGMKVVSSHKGIISYKVVVTGREGHSSLPHKGLSANEVAIRLMNHLVELADQLQANADPHSPYEPGQATLTIGLISGGTAFNILAQNCEFSFDLRCRPEDDAEAILAPFLEEICHIDTLCRSAFPECGVSITKLVDIPSYGGENNSSAIDLCAHFLGTNTKDKVVPYSSEGGQFQSRGLSTVICGPGMIEQAHQADEFIEKSQLQLCLSFMSKILEYQVQPYE</sequence>
<dbReference type="InterPro" id="IPR001261">
    <property type="entry name" value="ArgE/DapE_CS"/>
</dbReference>
<evidence type="ECO:0000256" key="4">
    <source>
        <dbReference type="ARBA" id="ARBA00022571"/>
    </source>
</evidence>
<dbReference type="SUPFAM" id="SSF55031">
    <property type="entry name" value="Bacterial exopeptidase dimerisation domain"/>
    <property type="match status" value="1"/>
</dbReference>
<dbReference type="PANTHER" id="PTHR43808">
    <property type="entry name" value="ACETYLORNITHINE DEACETYLASE"/>
    <property type="match status" value="1"/>
</dbReference>
<dbReference type="RefSeq" id="WP_110557271.1">
    <property type="nucleotide sequence ID" value="NZ_NKUB01000016.1"/>
</dbReference>
<evidence type="ECO:0000256" key="5">
    <source>
        <dbReference type="ARBA" id="ARBA00022605"/>
    </source>
</evidence>
<evidence type="ECO:0000256" key="9">
    <source>
        <dbReference type="ARBA" id="ARBA00023285"/>
    </source>
</evidence>
<reference evidence="11 12" key="1">
    <citation type="submission" date="2017-07" db="EMBL/GenBank/DDBJ databases">
        <title>A draft genome sequence of Komagataeibacter swingsii LMG 22125.</title>
        <authorList>
            <person name="Skraban J."/>
            <person name="Cleenwerck I."/>
            <person name="Vandamme P."/>
            <person name="Trcek J."/>
        </authorList>
    </citation>
    <scope>NUCLEOTIDE SEQUENCE [LARGE SCALE GENOMIC DNA]</scope>
    <source>
        <strain evidence="11 12">LMG 22125</strain>
    </source>
</reference>
<dbReference type="AlphaFoldDB" id="A0A2V4RJ61"/>
<evidence type="ECO:0000259" key="10">
    <source>
        <dbReference type="Pfam" id="PF07687"/>
    </source>
</evidence>
<dbReference type="InterPro" id="IPR002933">
    <property type="entry name" value="Peptidase_M20"/>
</dbReference>
<dbReference type="Pfam" id="PF01546">
    <property type="entry name" value="Peptidase_M20"/>
    <property type="match status" value="1"/>
</dbReference>
<dbReference type="Proteomes" id="UP000247371">
    <property type="component" value="Unassembled WGS sequence"/>
</dbReference>
<dbReference type="PROSITE" id="PS00759">
    <property type="entry name" value="ARGE_DAPE_CPG2_2"/>
    <property type="match status" value="1"/>
</dbReference>
<comment type="similarity">
    <text evidence="2">Belongs to the peptidase M20A family. ArgE subfamily.</text>
</comment>
<evidence type="ECO:0000256" key="6">
    <source>
        <dbReference type="ARBA" id="ARBA00022723"/>
    </source>
</evidence>
<feature type="domain" description="Peptidase M20 dimerisation" evidence="10">
    <location>
        <begin position="182"/>
        <end position="282"/>
    </location>
</feature>
<dbReference type="NCBIfam" id="TIGR01892">
    <property type="entry name" value="AcOrn-deacetyl"/>
    <property type="match status" value="1"/>
</dbReference>
<proteinExistence type="inferred from homology"/>
<keyword evidence="7" id="KW-0378">Hydrolase</keyword>
<dbReference type="PANTHER" id="PTHR43808:SF31">
    <property type="entry name" value="N-ACETYL-L-CITRULLINE DEACETYLASE"/>
    <property type="match status" value="1"/>
</dbReference>
<keyword evidence="4" id="KW-0055">Arginine biosynthesis</keyword>
<dbReference type="CDD" id="cd03894">
    <property type="entry name" value="M20_ArgE"/>
    <property type="match status" value="1"/>
</dbReference>
<evidence type="ECO:0000313" key="12">
    <source>
        <dbReference type="Proteomes" id="UP000247371"/>
    </source>
</evidence>
<dbReference type="InterPro" id="IPR011650">
    <property type="entry name" value="Peptidase_M20_dimer"/>
</dbReference>
<dbReference type="Gene3D" id="3.30.70.360">
    <property type="match status" value="1"/>
</dbReference>
<dbReference type="Gene3D" id="3.40.630.10">
    <property type="entry name" value="Zn peptidases"/>
    <property type="match status" value="1"/>
</dbReference>
<dbReference type="NCBIfam" id="NF005710">
    <property type="entry name" value="PRK07522.1"/>
    <property type="match status" value="1"/>
</dbReference>
<comment type="cofactor">
    <cofactor evidence="1">
        <name>Zn(2+)</name>
        <dbReference type="ChEBI" id="CHEBI:29105"/>
    </cofactor>
</comment>
<dbReference type="InterPro" id="IPR036264">
    <property type="entry name" value="Bact_exopeptidase_dim_dom"/>
</dbReference>
<dbReference type="InterPro" id="IPR050072">
    <property type="entry name" value="Peptidase_M20A"/>
</dbReference>
<dbReference type="InterPro" id="IPR010169">
    <property type="entry name" value="AcOrn-deacetyl"/>
</dbReference>
<dbReference type="GO" id="GO:0046872">
    <property type="term" value="F:metal ion binding"/>
    <property type="evidence" value="ECO:0007669"/>
    <property type="project" value="UniProtKB-KW"/>
</dbReference>
<name>A0A2V4RJ61_9PROT</name>
<evidence type="ECO:0000256" key="2">
    <source>
        <dbReference type="ARBA" id="ARBA00005691"/>
    </source>
</evidence>
<dbReference type="SUPFAM" id="SSF53187">
    <property type="entry name" value="Zn-dependent exopeptidases"/>
    <property type="match status" value="1"/>
</dbReference>
<keyword evidence="5" id="KW-0028">Amino-acid biosynthesis</keyword>
<evidence type="ECO:0000313" key="11">
    <source>
        <dbReference type="EMBL" id="PYD69024.1"/>
    </source>
</evidence>
<dbReference type="EMBL" id="NKUB01000016">
    <property type="protein sequence ID" value="PYD69024.1"/>
    <property type="molecule type" value="Genomic_DNA"/>
</dbReference>
<keyword evidence="6" id="KW-0479">Metal-binding</keyword>
<evidence type="ECO:0000256" key="8">
    <source>
        <dbReference type="ARBA" id="ARBA00022833"/>
    </source>
</evidence>
<accession>A0A2V4RJ61</accession>
<keyword evidence="8" id="KW-0862">Zinc</keyword>
<keyword evidence="9" id="KW-0170">Cobalt</keyword>
<keyword evidence="12" id="KW-1185">Reference proteome</keyword>
<comment type="caution">
    <text evidence="11">The sequence shown here is derived from an EMBL/GenBank/DDBJ whole genome shotgun (WGS) entry which is preliminary data.</text>
</comment>
<evidence type="ECO:0000256" key="3">
    <source>
        <dbReference type="ARBA" id="ARBA00022490"/>
    </source>
</evidence>
<dbReference type="GO" id="GO:0006526">
    <property type="term" value="P:L-arginine biosynthetic process"/>
    <property type="evidence" value="ECO:0007669"/>
    <property type="project" value="UniProtKB-KW"/>
</dbReference>
<evidence type="ECO:0000256" key="1">
    <source>
        <dbReference type="ARBA" id="ARBA00001947"/>
    </source>
</evidence>
<dbReference type="GO" id="GO:0008777">
    <property type="term" value="F:acetylornithine deacetylase activity"/>
    <property type="evidence" value="ECO:0007669"/>
    <property type="project" value="TreeGrafter"/>
</dbReference>
<keyword evidence="3" id="KW-0963">Cytoplasm</keyword>
<dbReference type="Pfam" id="PF07687">
    <property type="entry name" value="M20_dimer"/>
    <property type="match status" value="1"/>
</dbReference>
<gene>
    <name evidence="11" type="primary">argE</name>
    <name evidence="11" type="ORF">CFR76_12130</name>
</gene>